<keyword evidence="5" id="KW-0378">Hydrolase</keyword>
<dbReference type="RefSeq" id="WP_343187004.1">
    <property type="nucleotide sequence ID" value="NZ_JBCITM010000020.1"/>
</dbReference>
<evidence type="ECO:0000256" key="2">
    <source>
        <dbReference type="ARBA" id="ARBA00022747"/>
    </source>
</evidence>
<evidence type="ECO:0000256" key="3">
    <source>
        <dbReference type="ARBA" id="ARBA00023125"/>
    </source>
</evidence>
<dbReference type="InterPro" id="IPR052021">
    <property type="entry name" value="Type-I_RS_S_subunit"/>
</dbReference>
<keyword evidence="6" id="KW-1185">Reference proteome</keyword>
<accession>A0ABU9W050</accession>
<keyword evidence="2" id="KW-0680">Restriction system</keyword>
<dbReference type="Gene3D" id="3.90.220.20">
    <property type="entry name" value="DNA methylase specificity domains"/>
    <property type="match status" value="2"/>
</dbReference>
<dbReference type="InterPro" id="IPR000055">
    <property type="entry name" value="Restrct_endonuc_typeI_TRD"/>
</dbReference>
<protein>
    <submittedName>
        <fullName evidence="5">Restriction endonuclease subunit S</fullName>
    </submittedName>
</protein>
<feature type="domain" description="Type I restriction modification DNA specificity" evidence="4">
    <location>
        <begin position="346"/>
        <end position="406"/>
    </location>
</feature>
<organism evidence="5 6">
    <name type="scientific">Anoxynatronum sibiricum</name>
    <dbReference type="NCBI Taxonomy" id="210623"/>
    <lineage>
        <taxon>Bacteria</taxon>
        <taxon>Bacillati</taxon>
        <taxon>Bacillota</taxon>
        <taxon>Clostridia</taxon>
        <taxon>Eubacteriales</taxon>
        <taxon>Clostridiaceae</taxon>
        <taxon>Anoxynatronum</taxon>
    </lineage>
</organism>
<comment type="similarity">
    <text evidence="1">Belongs to the type-I restriction system S methylase family.</text>
</comment>
<dbReference type="SUPFAM" id="SSF116734">
    <property type="entry name" value="DNA methylase specificity domain"/>
    <property type="match status" value="2"/>
</dbReference>
<gene>
    <name evidence="5" type="ORF">AAIG11_14625</name>
</gene>
<name>A0ABU9W050_9CLOT</name>
<dbReference type="PANTHER" id="PTHR30408:SF12">
    <property type="entry name" value="TYPE I RESTRICTION ENZYME MJAVIII SPECIFICITY SUBUNIT"/>
    <property type="match status" value="1"/>
</dbReference>
<dbReference type="InterPro" id="IPR044946">
    <property type="entry name" value="Restrct_endonuc_typeI_TRD_sf"/>
</dbReference>
<dbReference type="Proteomes" id="UP001407405">
    <property type="component" value="Unassembled WGS sequence"/>
</dbReference>
<evidence type="ECO:0000259" key="4">
    <source>
        <dbReference type="Pfam" id="PF01420"/>
    </source>
</evidence>
<feature type="domain" description="Type I restriction modification DNA specificity" evidence="4">
    <location>
        <begin position="17"/>
        <end position="207"/>
    </location>
</feature>
<keyword evidence="3" id="KW-0238">DNA-binding</keyword>
<sequence length="418" mass="47983">MGEERKRPDIRFAGFNDDWEQREFKDLFITLQNNALSRADLISDTGIAMNIHYGDILTKFGERLDIRNEKLPFIADDSCVRKYKSSFLHNGDVIIADAAEDEIVGKCSEIVGLTTQTIVSGLHTIPCRPTRPFSSGYLGYYMNSNSYHDQLLPLIQGTKVSAISKSAISNTILKYPKSKYEQTSIADYLSNLENLITLQQQKYDKLKTIKKAMLEKMFPKEGTDVPEIRFAGFKEAWEQHKFCELFIERRDKTESEYEDTLLSCAIDGMFLNSELFGHFRGSTTIGYLKVKKNNLILSAQNLHLGNANVNLRFESGIISPAYKVYDLDNCYPYFIQVWVKKDATKNFFLAATTEGASQCRKNIEWNTLENQTIRVPSFEEQQIIGEYFSNLDHIINLQHQKLEKLKNLKSALLEKMFV</sequence>
<evidence type="ECO:0000313" key="5">
    <source>
        <dbReference type="EMBL" id="MEN1761719.1"/>
    </source>
</evidence>
<keyword evidence="5" id="KW-0255">Endonuclease</keyword>
<comment type="caution">
    <text evidence="5">The sequence shown here is derived from an EMBL/GenBank/DDBJ whole genome shotgun (WGS) entry which is preliminary data.</text>
</comment>
<dbReference type="GO" id="GO:0004519">
    <property type="term" value="F:endonuclease activity"/>
    <property type="evidence" value="ECO:0007669"/>
    <property type="project" value="UniProtKB-KW"/>
</dbReference>
<evidence type="ECO:0000256" key="1">
    <source>
        <dbReference type="ARBA" id="ARBA00010923"/>
    </source>
</evidence>
<dbReference type="EMBL" id="JBCITM010000020">
    <property type="protein sequence ID" value="MEN1761719.1"/>
    <property type="molecule type" value="Genomic_DNA"/>
</dbReference>
<dbReference type="Pfam" id="PF01420">
    <property type="entry name" value="Methylase_S"/>
    <property type="match status" value="2"/>
</dbReference>
<reference evidence="5 6" key="1">
    <citation type="submission" date="2024-04" db="EMBL/GenBank/DDBJ databases">
        <title>Genome sequencing and metabolic network reconstruction of aminoacids and betaine degradation by Anoxynatronum sibiricum.</title>
        <authorList>
            <person name="Detkova E.N."/>
            <person name="Boltjanskaja Y.V."/>
            <person name="Mardanov A.V."/>
            <person name="Kevbrin V."/>
        </authorList>
    </citation>
    <scope>NUCLEOTIDE SEQUENCE [LARGE SCALE GENOMIC DNA]</scope>
    <source>
        <strain evidence="5 6">Z-7981</strain>
    </source>
</reference>
<keyword evidence="5" id="KW-0540">Nuclease</keyword>
<evidence type="ECO:0000313" key="6">
    <source>
        <dbReference type="Proteomes" id="UP001407405"/>
    </source>
</evidence>
<proteinExistence type="inferred from homology"/>
<dbReference type="PANTHER" id="PTHR30408">
    <property type="entry name" value="TYPE-1 RESTRICTION ENZYME ECOKI SPECIFICITY PROTEIN"/>
    <property type="match status" value="1"/>
</dbReference>